<dbReference type="Proteomes" id="UP000014227">
    <property type="component" value="Chromosome I"/>
</dbReference>
<reference evidence="5" key="1">
    <citation type="submission" date="2013-03" db="EMBL/GenBank/DDBJ databases">
        <title>Genome sequence of Chthonomonas calidirosea, the first sequenced genome from the Armatimonadetes phylum (formally candidate division OP10).</title>
        <authorList>
            <person name="Lee K.C.Y."/>
            <person name="Morgan X.C."/>
            <person name="Dunfield P.F."/>
            <person name="Tamas I."/>
            <person name="Houghton K.M."/>
            <person name="Vyssotski M."/>
            <person name="Ryan J.L.J."/>
            <person name="Lagutin K."/>
            <person name="McDonald I.R."/>
            <person name="Stott M.B."/>
        </authorList>
    </citation>
    <scope>NUCLEOTIDE SEQUENCE [LARGE SCALE GENOMIC DNA]</scope>
    <source>
        <strain evidence="5">DSM 23976 / ICMP 18418 / T49</strain>
    </source>
</reference>
<dbReference type="AlphaFoldDB" id="S0ES60"/>
<keyword evidence="2" id="KW-0378">Hydrolase</keyword>
<dbReference type="EMBL" id="HF951689">
    <property type="protein sequence ID" value="CCW33981.1"/>
    <property type="molecule type" value="Genomic_DNA"/>
</dbReference>
<organism evidence="4 5">
    <name type="scientific">Chthonomonas calidirosea (strain DSM 23976 / ICMP 18418 / T49)</name>
    <dbReference type="NCBI Taxonomy" id="1303518"/>
    <lineage>
        <taxon>Bacteria</taxon>
        <taxon>Bacillati</taxon>
        <taxon>Armatimonadota</taxon>
        <taxon>Chthonomonadia</taxon>
        <taxon>Chthonomonadales</taxon>
        <taxon>Chthonomonadaceae</taxon>
        <taxon>Chthonomonas</taxon>
    </lineage>
</organism>
<name>S0ES60_CHTCT</name>
<evidence type="ECO:0000259" key="3">
    <source>
        <dbReference type="PROSITE" id="PS50106"/>
    </source>
</evidence>
<dbReference type="FunCoup" id="S0ES60">
    <property type="interactions" value="416"/>
</dbReference>
<gene>
    <name evidence="4" type="ORF">CCALI_00142</name>
</gene>
<dbReference type="Pfam" id="PF13180">
    <property type="entry name" value="PDZ_2"/>
    <property type="match status" value="1"/>
</dbReference>
<dbReference type="PATRIC" id="fig|1303518.3.peg.145"/>
<evidence type="ECO:0000313" key="5">
    <source>
        <dbReference type="Proteomes" id="UP000014227"/>
    </source>
</evidence>
<dbReference type="InParanoid" id="S0ES60"/>
<keyword evidence="1 4" id="KW-0645">Protease</keyword>
<dbReference type="SUPFAM" id="SSF50156">
    <property type="entry name" value="PDZ domain-like"/>
    <property type="match status" value="1"/>
</dbReference>
<dbReference type="PROSITE" id="PS50106">
    <property type="entry name" value="PDZ"/>
    <property type="match status" value="1"/>
</dbReference>
<evidence type="ECO:0000256" key="2">
    <source>
        <dbReference type="ARBA" id="ARBA00022801"/>
    </source>
</evidence>
<dbReference type="InterPro" id="IPR001478">
    <property type="entry name" value="PDZ"/>
</dbReference>
<dbReference type="STRING" id="454171.CP488_01015"/>
<dbReference type="PRINTS" id="PR00834">
    <property type="entry name" value="PROTEASES2C"/>
</dbReference>
<dbReference type="OrthoDB" id="9758917at2"/>
<sequence length="347" mass="37117">MDKQVEIVSLNGAQTGPDESYRVQRDPLTTETEALDAYSQAVIHAAETVGPSVVCIEVETVERGRQGHGSGSGFIFTPDGYILTNSHVIHGARRVHVTLTDGRRVSADRIGDDPATDLAVVRIDAPDLQPARLGESSKLRVGQLVVAIGNPYGFQWTVTAGVISALGRSLRGIGGRMIDNIIQTDAALNPGNSGGPLVNSRGEVIGVNTATILPAQGLCFAIAIDTAKWVAAKLIQEGRVRRSYIGVAGLTVELPRVVVRQLELAHHHGVLVQAVEPGSPAERAGLRVGDVIIGFDEKPIGCADDLLRQLTGERIGKEIPLRILRRQGRLLEPLTLTVVPVELPERR</sequence>
<dbReference type="InterPro" id="IPR051201">
    <property type="entry name" value="Chloro_Bact_Ser_Proteases"/>
</dbReference>
<dbReference type="GO" id="GO:0006508">
    <property type="term" value="P:proteolysis"/>
    <property type="evidence" value="ECO:0007669"/>
    <property type="project" value="UniProtKB-KW"/>
</dbReference>
<dbReference type="KEGG" id="ccz:CCALI_00142"/>
<evidence type="ECO:0000313" key="4">
    <source>
        <dbReference type="EMBL" id="CCW33981.1"/>
    </source>
</evidence>
<dbReference type="GO" id="GO:0004252">
    <property type="term" value="F:serine-type endopeptidase activity"/>
    <property type="evidence" value="ECO:0007669"/>
    <property type="project" value="InterPro"/>
</dbReference>
<proteinExistence type="predicted"/>
<evidence type="ECO:0000256" key="1">
    <source>
        <dbReference type="ARBA" id="ARBA00022670"/>
    </source>
</evidence>
<dbReference type="CDD" id="cd06779">
    <property type="entry name" value="cpPDZ_Deg_HtrA-like"/>
    <property type="match status" value="1"/>
</dbReference>
<accession>S0ES60</accession>
<dbReference type="InterPro" id="IPR001940">
    <property type="entry name" value="Peptidase_S1C"/>
</dbReference>
<dbReference type="Pfam" id="PF13365">
    <property type="entry name" value="Trypsin_2"/>
    <property type="match status" value="1"/>
</dbReference>
<dbReference type="InterPro" id="IPR036034">
    <property type="entry name" value="PDZ_sf"/>
</dbReference>
<dbReference type="InterPro" id="IPR009003">
    <property type="entry name" value="Peptidase_S1_PA"/>
</dbReference>
<dbReference type="HOGENOM" id="CLU_020120_2_2_0"/>
<feature type="domain" description="PDZ" evidence="3">
    <location>
        <begin position="237"/>
        <end position="300"/>
    </location>
</feature>
<dbReference type="PANTHER" id="PTHR43343:SF3">
    <property type="entry name" value="PROTEASE DO-LIKE 8, CHLOROPLASTIC"/>
    <property type="match status" value="1"/>
</dbReference>
<dbReference type="SUPFAM" id="SSF50494">
    <property type="entry name" value="Trypsin-like serine proteases"/>
    <property type="match status" value="1"/>
</dbReference>
<dbReference type="Gene3D" id="2.40.10.120">
    <property type="match status" value="1"/>
</dbReference>
<dbReference type="SMART" id="SM00228">
    <property type="entry name" value="PDZ"/>
    <property type="match status" value="1"/>
</dbReference>
<dbReference type="Gene3D" id="2.30.42.10">
    <property type="match status" value="1"/>
</dbReference>
<dbReference type="RefSeq" id="WP_016481545.1">
    <property type="nucleotide sequence ID" value="NC_021487.1"/>
</dbReference>
<dbReference type="PANTHER" id="PTHR43343">
    <property type="entry name" value="PEPTIDASE S12"/>
    <property type="match status" value="1"/>
</dbReference>
<keyword evidence="5" id="KW-1185">Reference proteome</keyword>
<dbReference type="eggNOG" id="COG0265">
    <property type="taxonomic scope" value="Bacteria"/>
</dbReference>
<protein>
    <submittedName>
        <fullName evidence="4">Trypsin-like serine proteases, typically periplasmic, contain C-terminal PDZ domain</fullName>
    </submittedName>
</protein>